<protein>
    <recommendedName>
        <fullName evidence="3">Avr9/Cf-9 rapidly elicited protein 146</fullName>
    </recommendedName>
</protein>
<dbReference type="PANTHER" id="PTHR33265">
    <property type="entry name" value="AVR9/CF-9 RAPIDLY ELICITED PROTEIN-RELATED"/>
    <property type="match status" value="1"/>
</dbReference>
<keyword evidence="2" id="KW-1185">Reference proteome</keyword>
<dbReference type="AlphaFoldDB" id="A0A8K0NDC2"/>
<accession>A0A8K0NDC2</accession>
<gene>
    <name evidence="1" type="ORF">COCNU_15G006030</name>
</gene>
<evidence type="ECO:0000313" key="2">
    <source>
        <dbReference type="Proteomes" id="UP000797356"/>
    </source>
</evidence>
<proteinExistence type="predicted"/>
<dbReference type="Proteomes" id="UP000797356">
    <property type="component" value="Chromosome 15"/>
</dbReference>
<reference evidence="1" key="2">
    <citation type="submission" date="2019-07" db="EMBL/GenBank/DDBJ databases">
        <authorList>
            <person name="Yang Y."/>
            <person name="Bocs S."/>
            <person name="Baudouin L."/>
        </authorList>
    </citation>
    <scope>NUCLEOTIDE SEQUENCE</scope>
    <source>
        <tissue evidence="1">Spear leaf of Hainan Tall coconut</tissue>
    </source>
</reference>
<reference evidence="1" key="1">
    <citation type="journal article" date="2017" name="Gigascience">
        <title>The genome draft of coconut (Cocos nucifera).</title>
        <authorList>
            <person name="Xiao Y."/>
            <person name="Xu P."/>
            <person name="Fan H."/>
            <person name="Baudouin L."/>
            <person name="Xia W."/>
            <person name="Bocs S."/>
            <person name="Xu J."/>
            <person name="Li Q."/>
            <person name="Guo A."/>
            <person name="Zhou L."/>
            <person name="Li J."/>
            <person name="Wu Y."/>
            <person name="Ma Z."/>
            <person name="Armero A."/>
            <person name="Issali A.E."/>
            <person name="Liu N."/>
            <person name="Peng M."/>
            <person name="Yang Y."/>
        </authorList>
    </citation>
    <scope>NUCLEOTIDE SEQUENCE</scope>
    <source>
        <tissue evidence="1">Spear leaf of Hainan Tall coconut</tissue>
    </source>
</reference>
<dbReference type="PANTHER" id="PTHR33265:SF6">
    <property type="entry name" value="OS01G0930500 PROTEIN"/>
    <property type="match status" value="1"/>
</dbReference>
<sequence length="203" mass="23110">MELRSPVAAKNLWNLLRLAFIMIRKGLVAKRKLIMDTKLIMERGKVLRKSLGNIMFHHHSRSSLPRGPNFGMHAYEFSCSNSPNPISYGMMSSKRRHNLFSCIHASVVEEPDEMPGPVIVLPRLECSPLCAYSPNVLAIGEQRSQMPSPLNFSAGVSNYSSEDEGDHGFGREVDDKAEEFIKRFYEQLRAQSCIPMLQYEEKY</sequence>
<name>A0A8K0NDC2_COCNU</name>
<dbReference type="OrthoDB" id="1512693at2759"/>
<dbReference type="EMBL" id="CM017886">
    <property type="protein sequence ID" value="KAG1370237.1"/>
    <property type="molecule type" value="Genomic_DNA"/>
</dbReference>
<dbReference type="InterPro" id="IPR008480">
    <property type="entry name" value="DUF761_pln"/>
</dbReference>
<evidence type="ECO:0008006" key="3">
    <source>
        <dbReference type="Google" id="ProtNLM"/>
    </source>
</evidence>
<comment type="caution">
    <text evidence="1">The sequence shown here is derived from an EMBL/GenBank/DDBJ whole genome shotgun (WGS) entry which is preliminary data.</text>
</comment>
<dbReference type="Pfam" id="PF05553">
    <property type="entry name" value="DUF761"/>
    <property type="match status" value="1"/>
</dbReference>
<organism evidence="1 2">
    <name type="scientific">Cocos nucifera</name>
    <name type="common">Coconut palm</name>
    <dbReference type="NCBI Taxonomy" id="13894"/>
    <lineage>
        <taxon>Eukaryota</taxon>
        <taxon>Viridiplantae</taxon>
        <taxon>Streptophyta</taxon>
        <taxon>Embryophyta</taxon>
        <taxon>Tracheophyta</taxon>
        <taxon>Spermatophyta</taxon>
        <taxon>Magnoliopsida</taxon>
        <taxon>Liliopsida</taxon>
        <taxon>Arecaceae</taxon>
        <taxon>Arecoideae</taxon>
        <taxon>Cocoseae</taxon>
        <taxon>Attaleinae</taxon>
        <taxon>Cocos</taxon>
    </lineage>
</organism>
<evidence type="ECO:0000313" key="1">
    <source>
        <dbReference type="EMBL" id="KAG1370237.1"/>
    </source>
</evidence>